<accession>W9D912</accession>
<keyword evidence="3" id="KW-1185">Reference proteome</keyword>
<evidence type="ECO:0000313" key="2">
    <source>
        <dbReference type="EMBL" id="ETA05793.1"/>
    </source>
</evidence>
<comment type="caution">
    <text evidence="2">The sequence shown here is derived from an EMBL/GenBank/DDBJ whole genome shotgun (WGS) entry which is preliminary data.</text>
</comment>
<dbReference type="PATRIC" id="fig|1423140.3.peg.3239"/>
<dbReference type="HOGENOM" id="CLU_2752133_0_0_11"/>
<sequence>MADAQAWSGGEADDADVVEQTMPADPVDDEAPAESEGPVIALEANDADVVEQATDVGSDDPDEYPPEDDR</sequence>
<evidence type="ECO:0000313" key="3">
    <source>
        <dbReference type="Proteomes" id="UP000035035"/>
    </source>
</evidence>
<dbReference type="AlphaFoldDB" id="W9D912"/>
<proteinExistence type="predicted"/>
<dbReference type="RefSeq" id="WP_035751864.1">
    <property type="nucleotide sequence ID" value="NZ_KI629796.1"/>
</dbReference>
<gene>
    <name evidence="2" type="ORF">V525_16165</name>
</gene>
<dbReference type="Proteomes" id="UP000035035">
    <property type="component" value="Unassembled WGS sequence"/>
</dbReference>
<name>W9D912_9ACTN</name>
<reference evidence="2 3" key="1">
    <citation type="journal article" date="2014" name="Genome Announc.">
        <title>Draft Genome Sequence of Gordonia alkanivorans Strain CGMCC6845, a Halotolerant Hydrocarbon-Degrading Bacterium.</title>
        <authorList>
            <person name="Wang X."/>
            <person name="Jin D."/>
            <person name="Zhou L."/>
            <person name="Wu L."/>
            <person name="An W."/>
            <person name="Zhao L."/>
        </authorList>
    </citation>
    <scope>NUCLEOTIDE SEQUENCE [LARGE SCALE GENOMIC DNA]</scope>
    <source>
        <strain evidence="2 3">CGMCC 6845</strain>
    </source>
</reference>
<evidence type="ECO:0000256" key="1">
    <source>
        <dbReference type="SAM" id="MobiDB-lite"/>
    </source>
</evidence>
<protein>
    <submittedName>
        <fullName evidence="2">Uncharacterized protein</fullName>
    </submittedName>
</protein>
<feature type="region of interest" description="Disordered" evidence="1">
    <location>
        <begin position="1"/>
        <end position="38"/>
    </location>
</feature>
<organism evidence="2 3">
    <name type="scientific">Gordonia alkanivorans CGMCC 6845</name>
    <dbReference type="NCBI Taxonomy" id="1423140"/>
    <lineage>
        <taxon>Bacteria</taxon>
        <taxon>Bacillati</taxon>
        <taxon>Actinomycetota</taxon>
        <taxon>Actinomycetes</taxon>
        <taxon>Mycobacteriales</taxon>
        <taxon>Gordoniaceae</taxon>
        <taxon>Gordonia</taxon>
    </lineage>
</organism>
<dbReference type="EMBL" id="AYXO01000034">
    <property type="protein sequence ID" value="ETA05793.1"/>
    <property type="molecule type" value="Genomic_DNA"/>
</dbReference>